<keyword evidence="3" id="KW-0378">Hydrolase</keyword>
<organism evidence="6">
    <name type="scientific">freshwater metagenome</name>
    <dbReference type="NCBI Taxonomy" id="449393"/>
    <lineage>
        <taxon>unclassified sequences</taxon>
        <taxon>metagenomes</taxon>
        <taxon>ecological metagenomes</taxon>
    </lineage>
</organism>
<proteinExistence type="inferred from homology"/>
<dbReference type="SUPFAM" id="SSF52788">
    <property type="entry name" value="Phosphotyrosine protein phosphatases I"/>
    <property type="match status" value="1"/>
</dbReference>
<sequence>MPDQTERPYQVTIVCLGNICRSPIGEAVLQRRVDLAGLGDRVVVDSAGTGDWHVGQGANPRSIDVMDANGYEHDHTARQINEDWFATIDLVIAMDCSNYADLQQLIPESAAHIELRMLRAFDPALVGIPEPDPRLDVPDPYHGTDDDFEVVLRMIEQAVDGLVAVLPDLLSGRR</sequence>
<dbReference type="GO" id="GO:0004725">
    <property type="term" value="F:protein tyrosine phosphatase activity"/>
    <property type="evidence" value="ECO:0007669"/>
    <property type="project" value="UniProtKB-EC"/>
</dbReference>
<dbReference type="EMBL" id="CAFBNB010000193">
    <property type="protein sequence ID" value="CAB4936981.1"/>
    <property type="molecule type" value="Genomic_DNA"/>
</dbReference>
<evidence type="ECO:0000259" key="5">
    <source>
        <dbReference type="SMART" id="SM00226"/>
    </source>
</evidence>
<comment type="similarity">
    <text evidence="1">Belongs to the low molecular weight phosphotyrosine protein phosphatase family.</text>
</comment>
<evidence type="ECO:0000256" key="2">
    <source>
        <dbReference type="ARBA" id="ARBA00013064"/>
    </source>
</evidence>
<accession>A0A6J7J297</accession>
<evidence type="ECO:0000256" key="4">
    <source>
        <dbReference type="ARBA" id="ARBA00022912"/>
    </source>
</evidence>
<evidence type="ECO:0000256" key="1">
    <source>
        <dbReference type="ARBA" id="ARBA00011063"/>
    </source>
</evidence>
<feature type="domain" description="Phosphotyrosine protein phosphatase I" evidence="5">
    <location>
        <begin position="9"/>
        <end position="165"/>
    </location>
</feature>
<reference evidence="6" key="1">
    <citation type="submission" date="2020-05" db="EMBL/GenBank/DDBJ databases">
        <authorList>
            <person name="Chiriac C."/>
            <person name="Salcher M."/>
            <person name="Ghai R."/>
            <person name="Kavagutti S V."/>
        </authorList>
    </citation>
    <scope>NUCLEOTIDE SEQUENCE</scope>
</reference>
<evidence type="ECO:0000313" key="6">
    <source>
        <dbReference type="EMBL" id="CAB4936981.1"/>
    </source>
</evidence>
<dbReference type="InterPro" id="IPR023485">
    <property type="entry name" value="Ptyr_pPase"/>
</dbReference>
<dbReference type="AlphaFoldDB" id="A0A6J7J297"/>
<evidence type="ECO:0000256" key="3">
    <source>
        <dbReference type="ARBA" id="ARBA00022801"/>
    </source>
</evidence>
<dbReference type="Gene3D" id="3.40.50.2300">
    <property type="match status" value="1"/>
</dbReference>
<dbReference type="PANTHER" id="PTHR11717">
    <property type="entry name" value="LOW MOLECULAR WEIGHT PROTEIN TYROSINE PHOSPHATASE"/>
    <property type="match status" value="1"/>
</dbReference>
<dbReference type="InterPro" id="IPR017867">
    <property type="entry name" value="Tyr_phospatase_low_mol_wt"/>
</dbReference>
<dbReference type="CDD" id="cd16343">
    <property type="entry name" value="LMWPTP"/>
    <property type="match status" value="1"/>
</dbReference>
<dbReference type="InterPro" id="IPR036196">
    <property type="entry name" value="Ptyr_pPase_sf"/>
</dbReference>
<dbReference type="PRINTS" id="PR00719">
    <property type="entry name" value="LMWPTPASE"/>
</dbReference>
<protein>
    <recommendedName>
        <fullName evidence="2">protein-tyrosine-phosphatase</fullName>
        <ecNumber evidence="2">3.1.3.48</ecNumber>
    </recommendedName>
</protein>
<gene>
    <name evidence="6" type="ORF">UFOPK3720_01040</name>
</gene>
<dbReference type="InterPro" id="IPR050438">
    <property type="entry name" value="LMW_PTPase"/>
</dbReference>
<dbReference type="SMART" id="SM00226">
    <property type="entry name" value="LMWPc"/>
    <property type="match status" value="1"/>
</dbReference>
<name>A0A6J7J297_9ZZZZ</name>
<keyword evidence="4" id="KW-0904">Protein phosphatase</keyword>
<dbReference type="PANTHER" id="PTHR11717:SF7">
    <property type="entry name" value="LOW MOLECULAR WEIGHT PHOSPHOTYROSINE PROTEIN PHOSPHATASE"/>
    <property type="match status" value="1"/>
</dbReference>
<dbReference type="Pfam" id="PF01451">
    <property type="entry name" value="LMWPc"/>
    <property type="match status" value="1"/>
</dbReference>
<dbReference type="EC" id="3.1.3.48" evidence="2"/>